<evidence type="ECO:0000313" key="2">
    <source>
        <dbReference type="EMBL" id="MBP2331069.1"/>
    </source>
</evidence>
<proteinExistence type="predicted"/>
<dbReference type="EMBL" id="JAGINW010000001">
    <property type="protein sequence ID" value="MBP2331069.1"/>
    <property type="molecule type" value="Genomic_DNA"/>
</dbReference>
<dbReference type="InterPro" id="IPR016181">
    <property type="entry name" value="Acyl_CoA_acyltransferase"/>
</dbReference>
<dbReference type="PROSITE" id="PS51186">
    <property type="entry name" value="GNAT"/>
    <property type="match status" value="1"/>
</dbReference>
<accession>A0ABS4U329</accession>
<dbReference type="Proteomes" id="UP001519332">
    <property type="component" value="Unassembled WGS sequence"/>
</dbReference>
<dbReference type="CDD" id="cd04301">
    <property type="entry name" value="NAT_SF"/>
    <property type="match status" value="1"/>
</dbReference>
<dbReference type="PANTHER" id="PTHR43441:SF10">
    <property type="entry name" value="ACETYLTRANSFERASE"/>
    <property type="match status" value="1"/>
</dbReference>
<keyword evidence="3" id="KW-1185">Reference proteome</keyword>
<reference evidence="2 3" key="1">
    <citation type="submission" date="2021-03" db="EMBL/GenBank/DDBJ databases">
        <title>Sequencing the genomes of 1000 actinobacteria strains.</title>
        <authorList>
            <person name="Klenk H.-P."/>
        </authorList>
    </citation>
    <scope>NUCLEOTIDE SEQUENCE [LARGE SCALE GENOMIC DNA]</scope>
    <source>
        <strain evidence="2 3">DSM 46670</strain>
    </source>
</reference>
<protein>
    <submittedName>
        <fullName evidence="2">RimJ/RimL family protein N-acetyltransferase</fullName>
    </submittedName>
</protein>
<dbReference type="SUPFAM" id="SSF55729">
    <property type="entry name" value="Acyl-CoA N-acyltransferases (Nat)"/>
    <property type="match status" value="1"/>
</dbReference>
<dbReference type="InterPro" id="IPR000182">
    <property type="entry name" value="GNAT_dom"/>
</dbReference>
<sequence length="183" mass="20199">MNVPMPPWPVMAPACGSVFLREFTDQDVHLAFELGEDPYVPLIGSLPAHPDAEQALAWVRRQRGRLAEGTGFSFAVADAGTGKAVGTIGLWLRDLLVGRASVGYSVSPAHRRRGVASDALRALTTFAWGIPVLYRIEMYIEPWNAGSVRVAESAGYQRGRLLPRHREIGGVWRDMLLYSMKRP</sequence>
<dbReference type="PANTHER" id="PTHR43441">
    <property type="entry name" value="RIBOSOMAL-PROTEIN-SERINE ACETYLTRANSFERASE"/>
    <property type="match status" value="1"/>
</dbReference>
<name>A0ABS4U329_9PSEU</name>
<dbReference type="RefSeq" id="WP_307855744.1">
    <property type="nucleotide sequence ID" value="NZ_JAGINW010000001.1"/>
</dbReference>
<dbReference type="Pfam" id="PF13302">
    <property type="entry name" value="Acetyltransf_3"/>
    <property type="match status" value="1"/>
</dbReference>
<comment type="caution">
    <text evidence="2">The sequence shown here is derived from an EMBL/GenBank/DDBJ whole genome shotgun (WGS) entry which is preliminary data.</text>
</comment>
<evidence type="ECO:0000259" key="1">
    <source>
        <dbReference type="PROSITE" id="PS51186"/>
    </source>
</evidence>
<evidence type="ECO:0000313" key="3">
    <source>
        <dbReference type="Proteomes" id="UP001519332"/>
    </source>
</evidence>
<gene>
    <name evidence="2" type="ORF">JOF56_011454</name>
</gene>
<organism evidence="2 3">
    <name type="scientific">Kibdelosporangium banguiense</name>
    <dbReference type="NCBI Taxonomy" id="1365924"/>
    <lineage>
        <taxon>Bacteria</taxon>
        <taxon>Bacillati</taxon>
        <taxon>Actinomycetota</taxon>
        <taxon>Actinomycetes</taxon>
        <taxon>Pseudonocardiales</taxon>
        <taxon>Pseudonocardiaceae</taxon>
        <taxon>Kibdelosporangium</taxon>
    </lineage>
</organism>
<dbReference type="InterPro" id="IPR051908">
    <property type="entry name" value="Ribosomal_N-acetyltransferase"/>
</dbReference>
<dbReference type="Gene3D" id="3.40.630.30">
    <property type="match status" value="1"/>
</dbReference>
<feature type="domain" description="N-acetyltransferase" evidence="1">
    <location>
        <begin position="18"/>
        <end position="183"/>
    </location>
</feature>